<evidence type="ECO:0000313" key="1">
    <source>
        <dbReference type="EMBL" id="EFA89875.1"/>
    </source>
</evidence>
<gene>
    <name evidence="1" type="ORF">HMPREF0628_1125</name>
</gene>
<dbReference type="AlphaFoldDB" id="D1VU82"/>
<organism evidence="1 2">
    <name type="scientific">Peptoniphilus lacrimalis 315-B</name>
    <dbReference type="NCBI Taxonomy" id="596330"/>
    <lineage>
        <taxon>Bacteria</taxon>
        <taxon>Bacillati</taxon>
        <taxon>Bacillota</taxon>
        <taxon>Tissierellia</taxon>
        <taxon>Tissierellales</taxon>
        <taxon>Peptoniphilaceae</taxon>
        <taxon>Peptoniphilus</taxon>
    </lineage>
</organism>
<dbReference type="RefSeq" id="WP_004825202.1">
    <property type="nucleotide sequence ID" value="NZ_ADDO01000055.1"/>
</dbReference>
<protein>
    <submittedName>
        <fullName evidence="1">Uncharacterized protein</fullName>
    </submittedName>
</protein>
<accession>D1VU82</accession>
<keyword evidence="2" id="KW-1185">Reference proteome</keyword>
<reference evidence="1 2" key="1">
    <citation type="submission" date="2009-12" db="EMBL/GenBank/DDBJ databases">
        <title>Genome Sequence of Peptoniphilus lacrimalis 315-B.</title>
        <authorList>
            <person name="Durkin A.S."/>
            <person name="Madupu R."/>
            <person name="Torralba M."/>
            <person name="Methe B."/>
            <person name="Sutton G."/>
            <person name="Strausberg R.L."/>
            <person name="Nelson K.E."/>
        </authorList>
    </citation>
    <scope>NUCLEOTIDE SEQUENCE [LARGE SCALE GENOMIC DNA]</scope>
    <source>
        <strain evidence="1 2">315-B</strain>
    </source>
</reference>
<sequence>MKKLELCIKRNLFNNFKSIRSKKDIILLLLESIKNLMLYRDNIVEFSDVDIITDDDEMRIVIYIDKMKRIFYCTKNKVQSLSFPFNVNKDNDIKFYYKNIEIDFKLISTLIRIFSTDNMDNSLTLIDSLLNDYEYSNSTKEYQNLLEELLLSLSIFEDGYLRFDFDDIENEDETYHPIHHIDFYYSNSNTFKLGIMDKISLKKSIEIIDINKKCLNIT</sequence>
<evidence type="ECO:0000313" key="2">
    <source>
        <dbReference type="Proteomes" id="UP000005711"/>
    </source>
</evidence>
<dbReference type="EMBL" id="ADDO01000055">
    <property type="protein sequence ID" value="EFA89875.1"/>
    <property type="molecule type" value="Genomic_DNA"/>
</dbReference>
<dbReference type="Proteomes" id="UP000005711">
    <property type="component" value="Unassembled WGS sequence"/>
</dbReference>
<comment type="caution">
    <text evidence="1">The sequence shown here is derived from an EMBL/GenBank/DDBJ whole genome shotgun (WGS) entry which is preliminary data.</text>
</comment>
<dbReference type="eggNOG" id="ENOG503368B">
    <property type="taxonomic scope" value="Bacteria"/>
</dbReference>
<proteinExistence type="predicted"/>
<name>D1VU82_9FIRM</name>